<keyword evidence="2" id="KW-1185">Reference proteome</keyword>
<organism evidence="1 2">
    <name type="scientific">Xylanimonas cellulosilytica (strain DSM 15894 / JCM 12276 / CECT 5975 / KCTC 9989 / LMG 20990 / NBRC 107835 / XIL07)</name>
    <dbReference type="NCBI Taxonomy" id="446471"/>
    <lineage>
        <taxon>Bacteria</taxon>
        <taxon>Bacillati</taxon>
        <taxon>Actinomycetota</taxon>
        <taxon>Actinomycetes</taxon>
        <taxon>Micrococcales</taxon>
        <taxon>Promicromonosporaceae</taxon>
        <taxon>Xylanimonas</taxon>
    </lineage>
</organism>
<reference evidence="1 2" key="2">
    <citation type="journal article" date="2010" name="Stand. Genomic Sci.">
        <title>Complete genome sequence of Xylanimonas cellulosilytica type strain (XIL07).</title>
        <authorList>
            <person name="Foster B."/>
            <person name="Pukall R."/>
            <person name="Abt B."/>
            <person name="Nolan M."/>
            <person name="Glavina Del Rio T."/>
            <person name="Chen F."/>
            <person name="Lucas S."/>
            <person name="Tice H."/>
            <person name="Pitluck S."/>
            <person name="Cheng J.-F."/>
            <person name="Chertkov O."/>
            <person name="Brettin T."/>
            <person name="Han C."/>
            <person name="Detter J.C."/>
            <person name="Bruce D."/>
            <person name="Goodwin L."/>
            <person name="Ivanova N."/>
            <person name="Mavromatis K."/>
            <person name="Pati A."/>
            <person name="Mikhailova N."/>
            <person name="Chen A."/>
            <person name="Palaniappan K."/>
            <person name="Land M."/>
            <person name="Hauser L."/>
            <person name="Chang Y.-J."/>
            <person name="Jeffries C.D."/>
            <person name="Chain P."/>
            <person name="Rohde M."/>
            <person name="Goeker M."/>
            <person name="Bristow J."/>
            <person name="Eisen J.A."/>
            <person name="Markowitz V."/>
            <person name="Hugenholtz P."/>
            <person name="Kyrpides N.C."/>
            <person name="Klenk H.-P."/>
            <person name="Lapidus A."/>
        </authorList>
    </citation>
    <scope>NUCLEOTIDE SEQUENCE [LARGE SCALE GENOMIC DNA]</scope>
    <source>
        <strain evidence="2">DSM 15894 / CECT 5975 / LMG 20990 / XIL07</strain>
    </source>
</reference>
<evidence type="ECO:0000313" key="1">
    <source>
        <dbReference type="EMBL" id="ACZ31928.1"/>
    </source>
</evidence>
<gene>
    <name evidence="1" type="ordered locus">Xcel_2921</name>
</gene>
<dbReference type="STRING" id="446471.Xcel_2921"/>
<dbReference type="AlphaFoldDB" id="D1BZ31"/>
<dbReference type="EMBL" id="CP001821">
    <property type="protein sequence ID" value="ACZ31928.1"/>
    <property type="molecule type" value="Genomic_DNA"/>
</dbReference>
<evidence type="ECO:0008006" key="3">
    <source>
        <dbReference type="Google" id="ProtNLM"/>
    </source>
</evidence>
<name>D1BZ31_XYLCX</name>
<dbReference type="eggNOG" id="ENOG502ZVR8">
    <property type="taxonomic scope" value="Bacteria"/>
</dbReference>
<reference evidence="2" key="1">
    <citation type="submission" date="2009-11" db="EMBL/GenBank/DDBJ databases">
        <title>The complete chromosome of Xylanimonas cellulosilytica DSM 15894.</title>
        <authorList>
            <consortium name="US DOE Joint Genome Institute (JGI-PGF)"/>
            <person name="Lucas S."/>
            <person name="Copeland A."/>
            <person name="Lapidus A."/>
            <person name="Glavina del Rio T."/>
            <person name="Dalin E."/>
            <person name="Tice H."/>
            <person name="Bruce D."/>
            <person name="Goodwin L."/>
            <person name="Pitluck S."/>
            <person name="Kyrpides N."/>
            <person name="Mavromatis K."/>
            <person name="Ivanova N."/>
            <person name="Mikhailova N."/>
            <person name="Foster B."/>
            <person name="Clum A."/>
            <person name="Brettin T."/>
            <person name="Detter J.C."/>
            <person name="Han C."/>
            <person name="Larimer F."/>
            <person name="Land M."/>
            <person name="Hauser L."/>
            <person name="Markowitz V."/>
            <person name="Cheng J.F."/>
            <person name="Hugenholtz P."/>
            <person name="Woyke T."/>
            <person name="Wu D."/>
            <person name="Gehrich-Schroeter G."/>
            <person name="Schneider S."/>
            <person name="Pukall S.R."/>
            <person name="Klenk H.P."/>
            <person name="Eisen J.A."/>
        </authorList>
    </citation>
    <scope>NUCLEOTIDE SEQUENCE [LARGE SCALE GENOMIC DNA]</scope>
    <source>
        <strain evidence="2">DSM 15894 / CECT 5975 / LMG 20990 / XIL07</strain>
    </source>
</reference>
<dbReference type="KEGG" id="xce:Xcel_2921"/>
<dbReference type="OrthoDB" id="4236906at2"/>
<dbReference type="Proteomes" id="UP000002255">
    <property type="component" value="Chromosome"/>
</dbReference>
<dbReference type="HOGENOM" id="CLU_1969698_0_0_11"/>
<proteinExistence type="predicted"/>
<protein>
    <recommendedName>
        <fullName evidence="3">Preprotein translocase subunit SecB</fullName>
    </recommendedName>
</protein>
<sequence>MTAAPARREPAPGADLENVGVRPSFELQVEHGDARFRMTVRVNVETDAGPVAVEGYAQYGTGDGSVELTESLLFEFVNDVGIMVLIPYLRQAIADVTQRVFGSPLVMPVMQRGAIRFERPERPSQTG</sequence>
<dbReference type="RefSeq" id="WP_012879670.1">
    <property type="nucleotide sequence ID" value="NC_013530.1"/>
</dbReference>
<accession>D1BZ31</accession>
<evidence type="ECO:0000313" key="2">
    <source>
        <dbReference type="Proteomes" id="UP000002255"/>
    </source>
</evidence>